<dbReference type="HOGENOM" id="CLU_651953_0_0_6"/>
<dbReference type="SMART" id="SM01209">
    <property type="entry name" value="GARS_A"/>
    <property type="match status" value="1"/>
</dbReference>
<dbReference type="Proteomes" id="UP000000238">
    <property type="component" value="Chromosome"/>
</dbReference>
<dbReference type="GO" id="GO:0016874">
    <property type="term" value="F:ligase activity"/>
    <property type="evidence" value="ECO:0007669"/>
    <property type="project" value="UniProtKB-KW"/>
</dbReference>
<sequence length="412" mass="43975">MKKARVLVIGGGHIQLPLIEEGVKLGFEVFVVDDREGIIEPELAERIQSVPFNRHDKKSIIEYASTHAFDGIVSAGSDRSIKLMAECAAQCGISTYVSEASAALPLDKLRMAALLRAADLPAPRYDFVESYAQAISLAEALGYPVVVKPVDGTGQEGVGAAADPEQLKSVVKSALNASVKSRAIIQEFVEGVEYSLSGFIYRGQIAPFIASYRGSPSRTEAGFGVALTKQYPTDLPVEFLGQLRADMETALQKMGVDTAPFFAQVIVTSSHANQYRIIEVMPRIGGGEEARFVRAATGFNLAKATLLAALGREFDVADLIDAEGSKAVLLKFITTGNGVLKSISGLDEARLLEGVREIKVYPRIGDTVTSLNDSNDRAGYLMTVGETAEETERASALAAAKVVLEVEATANG</sequence>
<dbReference type="InterPro" id="IPR052032">
    <property type="entry name" value="ATP-dep_AA_Ligase"/>
</dbReference>
<dbReference type="InterPro" id="IPR013815">
    <property type="entry name" value="ATP_grasp_subdomain_1"/>
</dbReference>
<dbReference type="Pfam" id="PF02655">
    <property type="entry name" value="ATP-grasp_3"/>
    <property type="match status" value="1"/>
</dbReference>
<dbReference type="EMBL" id="CP000155">
    <property type="protein sequence ID" value="ABC30208.1"/>
    <property type="molecule type" value="Genomic_DNA"/>
</dbReference>
<evidence type="ECO:0000256" key="3">
    <source>
        <dbReference type="ARBA" id="ARBA00022840"/>
    </source>
</evidence>
<accession>Q2SGL6</accession>
<dbReference type="eggNOG" id="COG0151">
    <property type="taxonomic scope" value="Bacteria"/>
</dbReference>
<dbReference type="PROSITE" id="PS50975">
    <property type="entry name" value="ATP_GRASP"/>
    <property type="match status" value="1"/>
</dbReference>
<reference evidence="6 7" key="1">
    <citation type="journal article" date="2005" name="Nucleic Acids Res.">
        <title>Genomic blueprint of Hahella chejuensis, a marine microbe producing an algicidal agent.</title>
        <authorList>
            <person name="Jeong H."/>
            <person name="Yim J.H."/>
            <person name="Lee C."/>
            <person name="Choi S.-H."/>
            <person name="Park Y.K."/>
            <person name="Yoon S.H."/>
            <person name="Hur C.-G."/>
            <person name="Kang H.-Y."/>
            <person name="Kim D."/>
            <person name="Lee H.H."/>
            <person name="Park K.H."/>
            <person name="Park S.-H."/>
            <person name="Park H.-S."/>
            <person name="Lee H.K."/>
            <person name="Oh T.K."/>
            <person name="Kim J.F."/>
        </authorList>
    </citation>
    <scope>NUCLEOTIDE SEQUENCE [LARGE SCALE GENOMIC DNA]</scope>
    <source>
        <strain evidence="6 7">KCTC 2396</strain>
    </source>
</reference>
<feature type="domain" description="ATP-grasp" evidence="5">
    <location>
        <begin position="112"/>
        <end position="310"/>
    </location>
</feature>
<dbReference type="InterPro" id="IPR040570">
    <property type="entry name" value="LAL_C2"/>
</dbReference>
<dbReference type="InterPro" id="IPR011761">
    <property type="entry name" value="ATP-grasp"/>
</dbReference>
<dbReference type="GO" id="GO:0005524">
    <property type="term" value="F:ATP binding"/>
    <property type="evidence" value="ECO:0007669"/>
    <property type="project" value="UniProtKB-UniRule"/>
</dbReference>
<gene>
    <name evidence="6" type="ordered locus">HCH_03461</name>
</gene>
<evidence type="ECO:0000313" key="7">
    <source>
        <dbReference type="Proteomes" id="UP000000238"/>
    </source>
</evidence>
<organism evidence="6 7">
    <name type="scientific">Hahella chejuensis (strain KCTC 2396)</name>
    <dbReference type="NCBI Taxonomy" id="349521"/>
    <lineage>
        <taxon>Bacteria</taxon>
        <taxon>Pseudomonadati</taxon>
        <taxon>Pseudomonadota</taxon>
        <taxon>Gammaproteobacteria</taxon>
        <taxon>Oceanospirillales</taxon>
        <taxon>Hahellaceae</taxon>
        <taxon>Hahella</taxon>
    </lineage>
</organism>
<evidence type="ECO:0000256" key="2">
    <source>
        <dbReference type="ARBA" id="ARBA00022741"/>
    </source>
</evidence>
<protein>
    <submittedName>
        <fullName evidence="6">Probable carbamoylphosphate synthase</fullName>
    </submittedName>
</protein>
<proteinExistence type="predicted"/>
<dbReference type="Gene3D" id="3.30.1490.20">
    <property type="entry name" value="ATP-grasp fold, A domain"/>
    <property type="match status" value="1"/>
</dbReference>
<evidence type="ECO:0000256" key="1">
    <source>
        <dbReference type="ARBA" id="ARBA00022598"/>
    </source>
</evidence>
<evidence type="ECO:0000256" key="4">
    <source>
        <dbReference type="PROSITE-ProRule" id="PRU00409"/>
    </source>
</evidence>
<keyword evidence="2 4" id="KW-0547">Nucleotide-binding</keyword>
<dbReference type="STRING" id="349521.HCH_03461"/>
<dbReference type="Pfam" id="PF18603">
    <property type="entry name" value="LAL_C2"/>
    <property type="match status" value="1"/>
</dbReference>
<dbReference type="OrthoDB" id="24041at2"/>
<dbReference type="SUPFAM" id="SSF56059">
    <property type="entry name" value="Glutathione synthetase ATP-binding domain-like"/>
    <property type="match status" value="1"/>
</dbReference>
<name>Q2SGL6_HAHCH</name>
<dbReference type="GO" id="GO:0046872">
    <property type="term" value="F:metal ion binding"/>
    <property type="evidence" value="ECO:0007669"/>
    <property type="project" value="InterPro"/>
</dbReference>
<keyword evidence="7" id="KW-1185">Reference proteome</keyword>
<evidence type="ECO:0000313" key="6">
    <source>
        <dbReference type="EMBL" id="ABC30208.1"/>
    </source>
</evidence>
<dbReference type="Gene3D" id="3.40.50.20">
    <property type="match status" value="1"/>
</dbReference>
<dbReference type="InterPro" id="IPR003806">
    <property type="entry name" value="ATP-grasp_PylC-type"/>
</dbReference>
<keyword evidence="1" id="KW-0436">Ligase</keyword>
<dbReference type="Gene3D" id="3.30.470.20">
    <property type="entry name" value="ATP-grasp fold, B domain"/>
    <property type="match status" value="1"/>
</dbReference>
<dbReference type="KEGG" id="hch:HCH_03461"/>
<dbReference type="RefSeq" id="WP_011397276.1">
    <property type="nucleotide sequence ID" value="NC_007645.1"/>
</dbReference>
<dbReference type="PANTHER" id="PTHR43585">
    <property type="entry name" value="FUMIPYRROLE BIOSYNTHESIS PROTEIN C"/>
    <property type="match status" value="1"/>
</dbReference>
<keyword evidence="3 4" id="KW-0067">ATP-binding</keyword>
<dbReference type="PANTHER" id="PTHR43585:SF2">
    <property type="entry name" value="ATP-GRASP ENZYME FSQD"/>
    <property type="match status" value="1"/>
</dbReference>
<evidence type="ECO:0000259" key="5">
    <source>
        <dbReference type="PROSITE" id="PS50975"/>
    </source>
</evidence>
<dbReference type="AlphaFoldDB" id="Q2SGL6"/>